<dbReference type="Gene3D" id="3.30.70.100">
    <property type="match status" value="1"/>
</dbReference>
<organism evidence="11 12">
    <name type="scientific">Ramlibacter albus</name>
    <dbReference type="NCBI Taxonomy" id="2079448"/>
    <lineage>
        <taxon>Bacteria</taxon>
        <taxon>Pseudomonadati</taxon>
        <taxon>Pseudomonadota</taxon>
        <taxon>Betaproteobacteria</taxon>
        <taxon>Burkholderiales</taxon>
        <taxon>Comamonadaceae</taxon>
        <taxon>Ramlibacter</taxon>
    </lineage>
</organism>
<dbReference type="AlphaFoldDB" id="A0A923S3C9"/>
<dbReference type="GO" id="GO:0008381">
    <property type="term" value="F:mechanosensitive monoatomic ion channel activity"/>
    <property type="evidence" value="ECO:0007669"/>
    <property type="project" value="UniProtKB-ARBA"/>
</dbReference>
<dbReference type="Gene3D" id="1.10.287.1260">
    <property type="match status" value="1"/>
</dbReference>
<evidence type="ECO:0000259" key="8">
    <source>
        <dbReference type="Pfam" id="PF00924"/>
    </source>
</evidence>
<keyword evidence="5 7" id="KW-1133">Transmembrane helix</keyword>
<evidence type="ECO:0000259" key="10">
    <source>
        <dbReference type="Pfam" id="PF21088"/>
    </source>
</evidence>
<evidence type="ECO:0000313" key="11">
    <source>
        <dbReference type="EMBL" id="MBC5766310.1"/>
    </source>
</evidence>
<feature type="transmembrane region" description="Helical" evidence="7">
    <location>
        <begin position="20"/>
        <end position="38"/>
    </location>
</feature>
<dbReference type="EMBL" id="JACORU010000006">
    <property type="protein sequence ID" value="MBC5766310.1"/>
    <property type="molecule type" value="Genomic_DNA"/>
</dbReference>
<keyword evidence="4 7" id="KW-0812">Transmembrane</keyword>
<comment type="subcellular location">
    <subcellularLocation>
        <location evidence="1">Cell membrane</location>
        <topology evidence="1">Multi-pass membrane protein</topology>
    </subcellularLocation>
</comment>
<dbReference type="Pfam" id="PF21088">
    <property type="entry name" value="MS_channel_1st"/>
    <property type="match status" value="1"/>
</dbReference>
<reference evidence="11" key="1">
    <citation type="submission" date="2020-08" db="EMBL/GenBank/DDBJ databases">
        <title>Ramlibacter sp. GTP1 16S ribosomal RNA gene genome sequencing and assembly.</title>
        <authorList>
            <person name="Kang M."/>
        </authorList>
    </citation>
    <scope>NUCLEOTIDE SEQUENCE</scope>
    <source>
        <strain evidence="11">GTP1</strain>
    </source>
</reference>
<dbReference type="Gene3D" id="2.30.30.60">
    <property type="match status" value="1"/>
</dbReference>
<proteinExistence type="inferred from homology"/>
<comment type="caution">
    <text evidence="11">The sequence shown here is derived from an EMBL/GenBank/DDBJ whole genome shotgun (WGS) entry which is preliminary data.</text>
</comment>
<dbReference type="InterPro" id="IPR049278">
    <property type="entry name" value="MS_channel_C"/>
</dbReference>
<dbReference type="SUPFAM" id="SSF82861">
    <property type="entry name" value="Mechanosensitive channel protein MscS (YggB), transmembrane region"/>
    <property type="match status" value="1"/>
</dbReference>
<evidence type="ECO:0000256" key="3">
    <source>
        <dbReference type="ARBA" id="ARBA00022475"/>
    </source>
</evidence>
<comment type="similarity">
    <text evidence="2">Belongs to the MscS (TC 1.A.23) family.</text>
</comment>
<evidence type="ECO:0000313" key="12">
    <source>
        <dbReference type="Proteomes" id="UP000596827"/>
    </source>
</evidence>
<dbReference type="InterPro" id="IPR011066">
    <property type="entry name" value="MscS_channel_C_sf"/>
</dbReference>
<accession>A0A923S3C9</accession>
<feature type="domain" description="Mechanosensitive ion channel transmembrane helices 2/3" evidence="10">
    <location>
        <begin position="202"/>
        <end position="241"/>
    </location>
</feature>
<feature type="domain" description="Mechanosensitive ion channel MscS" evidence="8">
    <location>
        <begin position="243"/>
        <end position="308"/>
    </location>
</feature>
<dbReference type="RefSeq" id="WP_187082790.1">
    <property type="nucleotide sequence ID" value="NZ_JACORU010000006.1"/>
</dbReference>
<feature type="transmembrane region" description="Helical" evidence="7">
    <location>
        <begin position="80"/>
        <end position="98"/>
    </location>
</feature>
<dbReference type="InterPro" id="IPR011014">
    <property type="entry name" value="MscS_channel_TM-2"/>
</dbReference>
<dbReference type="GO" id="GO:0005886">
    <property type="term" value="C:plasma membrane"/>
    <property type="evidence" value="ECO:0007669"/>
    <property type="project" value="UniProtKB-SubCell"/>
</dbReference>
<dbReference type="InterPro" id="IPR006685">
    <property type="entry name" value="MscS_channel_2nd"/>
</dbReference>
<feature type="transmembrane region" description="Helical" evidence="7">
    <location>
        <begin position="197"/>
        <end position="216"/>
    </location>
</feature>
<dbReference type="PANTHER" id="PTHR30347">
    <property type="entry name" value="POTASSIUM CHANNEL RELATED"/>
    <property type="match status" value="1"/>
</dbReference>
<sequence length="411" mass="44239">MTELDRLARDLGHPGMPWEIAALLACLGIAFGAAWLLGRKRSDDSVWFGRGIVDGLLFPLLALALVYVAKVAMQTVQPVALLRIALPILVSLAGIRFLARVSTVAFPHSGVARVVERLFSWLAWLAAVLWIVGLLPVVTNELDDIHFMFGKAKVSLLAIVQGVLSCGVVLVLTLWISKAIEKRVLQDAVDDLSLRKVVASAIRAGLLLVGVLLALSAVGVDLTALSVLGGALGVGLGFGLQKLAANYVSGFVILFERSVRIGDTVRVDNFEGVVADIKTRYTLIRSLTGRESIVPNEKLITERIENLSLADPRVLVTTDLTVGNDADHAQIEQLLLAAARSTPRVIADPAPAVRLARFGTDGLEYQLQFWIQDPQNGQGNVKSDVNVAILKGLREAGIELPTPQRVVRVLS</sequence>
<name>A0A923S3C9_9BURK</name>
<evidence type="ECO:0000259" key="9">
    <source>
        <dbReference type="Pfam" id="PF21082"/>
    </source>
</evidence>
<evidence type="ECO:0000256" key="5">
    <source>
        <dbReference type="ARBA" id="ARBA00022989"/>
    </source>
</evidence>
<dbReference type="Proteomes" id="UP000596827">
    <property type="component" value="Unassembled WGS sequence"/>
</dbReference>
<evidence type="ECO:0000256" key="4">
    <source>
        <dbReference type="ARBA" id="ARBA00022692"/>
    </source>
</evidence>
<dbReference type="InterPro" id="IPR010920">
    <property type="entry name" value="LSM_dom_sf"/>
</dbReference>
<feature type="domain" description="Mechanosensitive ion channel MscS C-terminal" evidence="9">
    <location>
        <begin position="318"/>
        <end position="400"/>
    </location>
</feature>
<evidence type="ECO:0000256" key="2">
    <source>
        <dbReference type="ARBA" id="ARBA00008017"/>
    </source>
</evidence>
<dbReference type="InterPro" id="IPR049142">
    <property type="entry name" value="MS_channel_1st"/>
</dbReference>
<evidence type="ECO:0000256" key="7">
    <source>
        <dbReference type="SAM" id="Phobius"/>
    </source>
</evidence>
<dbReference type="Pfam" id="PF00924">
    <property type="entry name" value="MS_channel_2nd"/>
    <property type="match status" value="1"/>
</dbReference>
<keyword evidence="6 7" id="KW-0472">Membrane</keyword>
<dbReference type="InterPro" id="IPR023408">
    <property type="entry name" value="MscS_beta-dom_sf"/>
</dbReference>
<gene>
    <name evidence="11" type="ORF">H8R02_17715</name>
</gene>
<evidence type="ECO:0000256" key="6">
    <source>
        <dbReference type="ARBA" id="ARBA00023136"/>
    </source>
</evidence>
<dbReference type="Pfam" id="PF21082">
    <property type="entry name" value="MS_channel_3rd"/>
    <property type="match status" value="1"/>
</dbReference>
<dbReference type="SUPFAM" id="SSF50182">
    <property type="entry name" value="Sm-like ribonucleoproteins"/>
    <property type="match status" value="1"/>
</dbReference>
<evidence type="ECO:0000256" key="1">
    <source>
        <dbReference type="ARBA" id="ARBA00004651"/>
    </source>
</evidence>
<feature type="transmembrane region" description="Helical" evidence="7">
    <location>
        <begin position="118"/>
        <end position="138"/>
    </location>
</feature>
<protein>
    <submittedName>
        <fullName evidence="11">Mechanosensitive ion channel</fullName>
    </submittedName>
</protein>
<keyword evidence="12" id="KW-1185">Reference proteome</keyword>
<feature type="transmembrane region" description="Helical" evidence="7">
    <location>
        <begin position="47"/>
        <end position="68"/>
    </location>
</feature>
<dbReference type="SUPFAM" id="SSF82689">
    <property type="entry name" value="Mechanosensitive channel protein MscS (YggB), C-terminal domain"/>
    <property type="match status" value="1"/>
</dbReference>
<keyword evidence="3" id="KW-1003">Cell membrane</keyword>
<dbReference type="PANTHER" id="PTHR30347:SF1">
    <property type="entry name" value="MECHANOSENSITIVE CHANNEL MSCK"/>
    <property type="match status" value="1"/>
</dbReference>
<feature type="transmembrane region" description="Helical" evidence="7">
    <location>
        <begin position="158"/>
        <end position="176"/>
    </location>
</feature>
<dbReference type="InterPro" id="IPR052702">
    <property type="entry name" value="MscS-like_channel"/>
</dbReference>